<feature type="region of interest" description="Disordered" evidence="1">
    <location>
        <begin position="1"/>
        <end position="63"/>
    </location>
</feature>
<keyword evidence="3" id="KW-1185">Reference proteome</keyword>
<dbReference type="AlphaFoldDB" id="A0ABD3HHJ9"/>
<reference evidence="2 3" key="1">
    <citation type="submission" date="2024-09" db="EMBL/GenBank/DDBJ databases">
        <title>Chromosome-scale assembly of Riccia sorocarpa.</title>
        <authorList>
            <person name="Paukszto L."/>
        </authorList>
    </citation>
    <scope>NUCLEOTIDE SEQUENCE [LARGE SCALE GENOMIC DNA]</scope>
    <source>
        <strain evidence="2">LP-2024</strain>
        <tissue evidence="2">Aerial parts of the thallus</tissue>
    </source>
</reference>
<protein>
    <recommendedName>
        <fullName evidence="4">Ubiquitin-like protease family profile domain-containing protein</fullName>
    </recommendedName>
</protein>
<sequence length="401" mass="45807">MLKRKGKSVTVESPLAQPAKKAKVVEKKKEETLKKVEKKKKETTKEKKADDPTKEQEKKTSEVTPLPAVVSTMAIERVPGWTMIAIPYNYNELREAFMDYNDFRWAAGKLNIRDHCKDQFLRDNWEAWRNLAAPKLKFVETRKSFLHYAGLERNGIPIEWETVNLSTQMNKSEDSDLLAAKLYLYRRRFVFREEVVVPEDPFIVPVSAKNLKRKLKIVGAVIPQNQRTKRPRFPEIDDVWIAPEIITGMTVDTKGKSKTNEEEEQDPTPEDPKDSPAKPSGSGKPAPPYGDLPTKFEKFCSQFGSQRSEGIPDMFNDLESVKKIQFATSLLADITQQTNNFDCGVHVLYIITKLIEAGKNGQLLEYLENGGLPKEWGTDEIVSKYRLEVRELLISLVESDT</sequence>
<proteinExistence type="predicted"/>
<dbReference type="Gene3D" id="1.10.418.20">
    <property type="match status" value="1"/>
</dbReference>
<dbReference type="InterPro" id="IPR038765">
    <property type="entry name" value="Papain-like_cys_pep_sf"/>
</dbReference>
<dbReference type="EMBL" id="JBJQOH010000004">
    <property type="protein sequence ID" value="KAL3689619.1"/>
    <property type="molecule type" value="Genomic_DNA"/>
</dbReference>
<accession>A0ABD3HHJ9</accession>
<gene>
    <name evidence="2" type="ORF">R1sor_015928</name>
</gene>
<evidence type="ECO:0000313" key="3">
    <source>
        <dbReference type="Proteomes" id="UP001633002"/>
    </source>
</evidence>
<evidence type="ECO:0000313" key="2">
    <source>
        <dbReference type="EMBL" id="KAL3689619.1"/>
    </source>
</evidence>
<organism evidence="2 3">
    <name type="scientific">Riccia sorocarpa</name>
    <dbReference type="NCBI Taxonomy" id="122646"/>
    <lineage>
        <taxon>Eukaryota</taxon>
        <taxon>Viridiplantae</taxon>
        <taxon>Streptophyta</taxon>
        <taxon>Embryophyta</taxon>
        <taxon>Marchantiophyta</taxon>
        <taxon>Marchantiopsida</taxon>
        <taxon>Marchantiidae</taxon>
        <taxon>Marchantiales</taxon>
        <taxon>Ricciaceae</taxon>
        <taxon>Riccia</taxon>
    </lineage>
</organism>
<evidence type="ECO:0008006" key="4">
    <source>
        <dbReference type="Google" id="ProtNLM"/>
    </source>
</evidence>
<dbReference type="SUPFAM" id="SSF54001">
    <property type="entry name" value="Cysteine proteinases"/>
    <property type="match status" value="1"/>
</dbReference>
<evidence type="ECO:0000256" key="1">
    <source>
        <dbReference type="SAM" id="MobiDB-lite"/>
    </source>
</evidence>
<feature type="compositionally biased region" description="Basic and acidic residues" evidence="1">
    <location>
        <begin position="23"/>
        <end position="61"/>
    </location>
</feature>
<dbReference type="Proteomes" id="UP001633002">
    <property type="component" value="Unassembled WGS sequence"/>
</dbReference>
<comment type="caution">
    <text evidence="2">The sequence shown here is derived from an EMBL/GenBank/DDBJ whole genome shotgun (WGS) entry which is preliminary data.</text>
</comment>
<name>A0ABD3HHJ9_9MARC</name>
<feature type="region of interest" description="Disordered" evidence="1">
    <location>
        <begin position="251"/>
        <end position="291"/>
    </location>
</feature>